<dbReference type="EMBL" id="JAJBNC010000011">
    <property type="protein sequence ID" value="MCB5493753.1"/>
    <property type="molecule type" value="Genomic_DNA"/>
</dbReference>
<dbReference type="Proteomes" id="UP001297422">
    <property type="component" value="Unassembled WGS sequence"/>
</dbReference>
<dbReference type="GO" id="GO:0003700">
    <property type="term" value="F:DNA-binding transcription factor activity"/>
    <property type="evidence" value="ECO:0007669"/>
    <property type="project" value="InterPro"/>
</dbReference>
<accession>A0AAJ1AXW0</accession>
<evidence type="ECO:0000259" key="2">
    <source>
        <dbReference type="Pfam" id="PF04545"/>
    </source>
</evidence>
<dbReference type="RefSeq" id="WP_173879560.1">
    <property type="nucleotide sequence ID" value="NZ_JAAIMT010000027.1"/>
</dbReference>
<dbReference type="SUPFAM" id="SSF47789">
    <property type="entry name" value="C-terminal domain of RNA polymerase alpha subunit"/>
    <property type="match status" value="1"/>
</dbReference>
<dbReference type="GO" id="GO:0006352">
    <property type="term" value="P:DNA-templated transcription initiation"/>
    <property type="evidence" value="ECO:0007669"/>
    <property type="project" value="InterPro"/>
</dbReference>
<dbReference type="GO" id="GO:0003677">
    <property type="term" value="F:DNA binding"/>
    <property type="evidence" value="ECO:0007669"/>
    <property type="project" value="InterPro"/>
</dbReference>
<dbReference type="Gene3D" id="1.20.140.160">
    <property type="match status" value="1"/>
</dbReference>
<dbReference type="InterPro" id="IPR013324">
    <property type="entry name" value="RNA_pol_sigma_r3/r4-like"/>
</dbReference>
<organism evidence="3 4">
    <name type="scientific">Mediterraneibacter gnavus</name>
    <name type="common">Ruminococcus gnavus</name>
    <dbReference type="NCBI Taxonomy" id="33038"/>
    <lineage>
        <taxon>Bacteria</taxon>
        <taxon>Bacillati</taxon>
        <taxon>Bacillota</taxon>
        <taxon>Clostridia</taxon>
        <taxon>Lachnospirales</taxon>
        <taxon>Lachnospiraceae</taxon>
        <taxon>Mediterraneibacter</taxon>
    </lineage>
</organism>
<dbReference type="InterPro" id="IPR007630">
    <property type="entry name" value="RNA_pol_sigma70_r4"/>
</dbReference>
<protein>
    <recommendedName>
        <fullName evidence="5">RNA polymerase sigma-70 domain-containing protein</fullName>
    </recommendedName>
</protein>
<dbReference type="Gene3D" id="1.10.150.20">
    <property type="entry name" value="5' to 3' exonuclease, C-terminal subdomain"/>
    <property type="match status" value="1"/>
</dbReference>
<feature type="domain" description="RNA polymerase sigma-70 region 4" evidence="2">
    <location>
        <begin position="45"/>
        <end position="92"/>
    </location>
</feature>
<proteinExistence type="predicted"/>
<dbReference type="InterPro" id="IPR011260">
    <property type="entry name" value="RNAP_asu_C"/>
</dbReference>
<reference evidence="3" key="1">
    <citation type="submission" date="2021-10" db="EMBL/GenBank/DDBJ databases">
        <title>Collection of gut derived symbiotic bacterial strains cultured from healthy donors.</title>
        <authorList>
            <person name="Lin H."/>
            <person name="Littmann E."/>
            <person name="Claire K."/>
            <person name="Pamer E."/>
        </authorList>
    </citation>
    <scope>NUCLEOTIDE SEQUENCE</scope>
    <source>
        <strain evidence="3">MSK.23.4</strain>
    </source>
</reference>
<dbReference type="SUPFAM" id="SSF88659">
    <property type="entry name" value="Sigma3 and sigma4 domains of RNA polymerase sigma factors"/>
    <property type="match status" value="1"/>
</dbReference>
<dbReference type="GO" id="GO:0003899">
    <property type="term" value="F:DNA-directed RNA polymerase activity"/>
    <property type="evidence" value="ECO:0007669"/>
    <property type="project" value="InterPro"/>
</dbReference>
<dbReference type="Pfam" id="PF03118">
    <property type="entry name" value="RNA_pol_A_CTD"/>
    <property type="match status" value="1"/>
</dbReference>
<evidence type="ECO:0000313" key="3">
    <source>
        <dbReference type="EMBL" id="MCB5493753.1"/>
    </source>
</evidence>
<dbReference type="AlphaFoldDB" id="A0AAJ1AXW0"/>
<sequence>MRNIKNSTFPENILEEIGINKVSEKKIDYSELAMDQMKGLQYAVSQMKVRDSMILLCRYEDKMTYKEIGERFSITGERVQQLVTKGLRKLRHPMRYSYIVWGYDAYNQMLAEKRKQVARLKKEDIEKSGDDILQIDLAALQLSIKTWNILNRIGIHTIGELINVLEKGQEELQIRMGKRCFSEMIYSLEELGLFCESDFDKENNDIG</sequence>
<comment type="caution">
    <text evidence="3">The sequence shown here is derived from an EMBL/GenBank/DDBJ whole genome shotgun (WGS) entry which is preliminary data.</text>
</comment>
<feature type="domain" description="RNA polymerase alpha subunit C-terminal" evidence="1">
    <location>
        <begin position="129"/>
        <end position="189"/>
    </location>
</feature>
<name>A0AAJ1AXW0_MEDGN</name>
<evidence type="ECO:0000313" key="4">
    <source>
        <dbReference type="Proteomes" id="UP001297422"/>
    </source>
</evidence>
<evidence type="ECO:0000259" key="1">
    <source>
        <dbReference type="Pfam" id="PF03118"/>
    </source>
</evidence>
<evidence type="ECO:0008006" key="5">
    <source>
        <dbReference type="Google" id="ProtNLM"/>
    </source>
</evidence>
<dbReference type="Pfam" id="PF04545">
    <property type="entry name" value="Sigma70_r4"/>
    <property type="match status" value="1"/>
</dbReference>
<gene>
    <name evidence="3" type="ORF">LIQ10_08360</name>
</gene>